<dbReference type="AlphaFoldDB" id="A0A564WM55"/>
<comment type="similarity">
    <text evidence="2">Belongs to the VirD4/TraG family.</text>
</comment>
<dbReference type="RefSeq" id="WP_144136692.1">
    <property type="nucleotide sequence ID" value="NZ_CABHOF010000005.1"/>
</dbReference>
<organism evidence="8 9">
    <name type="scientific">Blautia wexlerae</name>
    <dbReference type="NCBI Taxonomy" id="418240"/>
    <lineage>
        <taxon>Bacteria</taxon>
        <taxon>Bacillati</taxon>
        <taxon>Bacillota</taxon>
        <taxon>Clostridia</taxon>
        <taxon>Lachnospirales</taxon>
        <taxon>Lachnospiraceae</taxon>
        <taxon>Blautia</taxon>
    </lineage>
</organism>
<dbReference type="PANTHER" id="PTHR37937">
    <property type="entry name" value="CONJUGATIVE TRANSFER: DNA TRANSPORT"/>
    <property type="match status" value="1"/>
</dbReference>
<evidence type="ECO:0000256" key="7">
    <source>
        <dbReference type="SAM" id="Phobius"/>
    </source>
</evidence>
<keyword evidence="4 7" id="KW-0812">Transmembrane</keyword>
<evidence type="ECO:0000256" key="1">
    <source>
        <dbReference type="ARBA" id="ARBA00004651"/>
    </source>
</evidence>
<dbReference type="CDD" id="cd01127">
    <property type="entry name" value="TrwB_TraG_TraD_VirD4"/>
    <property type="match status" value="1"/>
</dbReference>
<dbReference type="InterPro" id="IPR003688">
    <property type="entry name" value="TraG/VirD4"/>
</dbReference>
<dbReference type="InterPro" id="IPR051539">
    <property type="entry name" value="T4SS-coupling_protein"/>
</dbReference>
<comment type="subcellular location">
    <subcellularLocation>
        <location evidence="1">Cell membrane</location>
        <topology evidence="1">Multi-pass membrane protein</topology>
    </subcellularLocation>
</comment>
<protein>
    <submittedName>
        <fullName evidence="8">Conjugal transfer protein TraG</fullName>
    </submittedName>
</protein>
<dbReference type="Gene3D" id="3.40.50.300">
    <property type="entry name" value="P-loop containing nucleotide triphosphate hydrolases"/>
    <property type="match status" value="1"/>
</dbReference>
<evidence type="ECO:0000256" key="3">
    <source>
        <dbReference type="ARBA" id="ARBA00022475"/>
    </source>
</evidence>
<dbReference type="InterPro" id="IPR027417">
    <property type="entry name" value="P-loop_NTPase"/>
</dbReference>
<keyword evidence="9" id="KW-1185">Reference proteome</keyword>
<evidence type="ECO:0000256" key="2">
    <source>
        <dbReference type="ARBA" id="ARBA00008806"/>
    </source>
</evidence>
<accession>A0A564WM55</accession>
<evidence type="ECO:0000313" key="9">
    <source>
        <dbReference type="Proteomes" id="UP000366766"/>
    </source>
</evidence>
<keyword evidence="3" id="KW-1003">Cell membrane</keyword>
<dbReference type="Gene3D" id="1.10.8.80">
    <property type="entry name" value="Magnesium chelatase subunit I, C-Terminal domain"/>
    <property type="match status" value="1"/>
</dbReference>
<keyword evidence="5 7" id="KW-1133">Transmembrane helix</keyword>
<dbReference type="GO" id="GO:0005886">
    <property type="term" value="C:plasma membrane"/>
    <property type="evidence" value="ECO:0007669"/>
    <property type="project" value="UniProtKB-SubCell"/>
</dbReference>
<keyword evidence="6 7" id="KW-0472">Membrane</keyword>
<feature type="transmembrane region" description="Helical" evidence="7">
    <location>
        <begin position="12"/>
        <end position="35"/>
    </location>
</feature>
<sequence length="606" mass="69035">MNGKFWKWLNRIFATGIWLQPFVMAGLILFFRAVFGQSPSILSLFFLSWLPSVYVWSENQRQRAAGKTEFGIEDTFHDRPTQYESPLKMQAMYPKIDERFLFDAPEGVVFGKTEIGTISRQTKYLCKPMEGVRYIDGHALVIGGSGSGKSSAILIPTLLSVSHIGLFCIDIKGELWSKTRRLDDDRVVIVDFQDRNLFGWDALAALNRKASPSDQDIREQMEEIADSLIPISAKDSQEFWKQSARSLLIGELVGLYKQKHIHDLAALVNGILSRDSRELVQELMGGAAPGAVEVKYLSSFEKLADETFSGVCQQQEEALKCFIDDDVQYAFAANPRRACPEMIEEGKEVFLSVREEKLETYYGVVNLIISQVFGCLIKRPEGSPGVIVAIDELGRLCSRGKIPHLHNEILLTGRSRNITLILITQSFEALQNSYTKEDVQSMISNCSYLAVLDVRSQETAKTICSMAGKYRERETTWSGSGKHRSRSTCYRDHPILEPSDLSRLVQMDEVILITAEYSYCRVKKCSYFKEPVLNAKSMQAQRYNREAAGLEGKELPEVKVTLPEEEERFPERTERYIKNTIKEYYTWYTRRLAESLEEAARRLRGR</sequence>
<gene>
    <name evidence="8" type="primary">traG</name>
    <name evidence="8" type="ORF">BWLFYP14_00607</name>
</gene>
<evidence type="ECO:0000256" key="4">
    <source>
        <dbReference type="ARBA" id="ARBA00022692"/>
    </source>
</evidence>
<dbReference type="SUPFAM" id="SSF52540">
    <property type="entry name" value="P-loop containing nucleoside triphosphate hydrolases"/>
    <property type="match status" value="1"/>
</dbReference>
<evidence type="ECO:0000313" key="8">
    <source>
        <dbReference type="EMBL" id="VUX62829.1"/>
    </source>
</evidence>
<dbReference type="PANTHER" id="PTHR37937:SF1">
    <property type="entry name" value="CONJUGATIVE TRANSFER: DNA TRANSPORT"/>
    <property type="match status" value="1"/>
</dbReference>
<dbReference type="Pfam" id="PF02534">
    <property type="entry name" value="T4SS-DNA_transf"/>
    <property type="match status" value="1"/>
</dbReference>
<dbReference type="EMBL" id="CABHOF010000005">
    <property type="protein sequence ID" value="VUX62829.1"/>
    <property type="molecule type" value="Genomic_DNA"/>
</dbReference>
<dbReference type="Proteomes" id="UP000366766">
    <property type="component" value="Unassembled WGS sequence"/>
</dbReference>
<evidence type="ECO:0000256" key="6">
    <source>
        <dbReference type="ARBA" id="ARBA00023136"/>
    </source>
</evidence>
<name>A0A564WM55_9FIRM</name>
<evidence type="ECO:0000256" key="5">
    <source>
        <dbReference type="ARBA" id="ARBA00022989"/>
    </source>
</evidence>
<proteinExistence type="inferred from homology"/>
<reference evidence="8 9" key="1">
    <citation type="submission" date="2019-07" db="EMBL/GenBank/DDBJ databases">
        <authorList>
            <person name="Chang H.-W."/>
            <person name="Raman A."/>
            <person name="Venkatesh S."/>
            <person name="Gehrig J."/>
        </authorList>
    </citation>
    <scope>NUCLEOTIDE SEQUENCE [LARGE SCALE GENOMIC DNA]</scope>
    <source>
        <strain evidence="8">Blautia_wexlerae_LFYP_14</strain>
    </source>
</reference>